<gene>
    <name evidence="1" type="ORF">F0Q45_20220</name>
</gene>
<dbReference type="AlphaFoldDB" id="A0A5B1BLZ8"/>
<evidence type="ECO:0000313" key="2">
    <source>
        <dbReference type="Proteomes" id="UP000324701"/>
    </source>
</evidence>
<name>A0A5B1BLZ8_MYCSI</name>
<dbReference type="EMBL" id="VTZN01000154">
    <property type="protein sequence ID" value="KAA1248490.1"/>
    <property type="molecule type" value="Genomic_DNA"/>
</dbReference>
<sequence length="59" mass="6326">MFRRVDQAGGGGWLYDRLAVDKARRYRLSNRLAGIVSLPALPSSARHAGGTSKLQLSGA</sequence>
<reference evidence="1 2" key="1">
    <citation type="submission" date="2019-09" db="EMBL/GenBank/DDBJ databases">
        <title>Report of infection by Mycobacterium simiae a patient suffering from pulmonary tuberculosis.</title>
        <authorList>
            <person name="Mohanty P.S."/>
            <person name="Bansal A.K."/>
            <person name="Singh H."/>
            <person name="Sharma S."/>
            <person name="Patil S.A."/>
            <person name="Upadhaya P."/>
            <person name="Singh P.K."/>
            <person name="Kumar D."/>
            <person name="Kumar S."/>
            <person name="Singh R.K."/>
            <person name="Chaudhary B."/>
        </authorList>
    </citation>
    <scope>NUCLEOTIDE SEQUENCE [LARGE SCALE GENOMIC DNA]</scope>
    <source>
        <strain evidence="1 2">JAL-560-SIM</strain>
    </source>
</reference>
<accession>A0A5B1BLZ8</accession>
<keyword evidence="2" id="KW-1185">Reference proteome</keyword>
<dbReference type="RefSeq" id="WP_149655643.1">
    <property type="nucleotide sequence ID" value="NZ_VTZN01000154.1"/>
</dbReference>
<dbReference type="Proteomes" id="UP000324701">
    <property type="component" value="Unassembled WGS sequence"/>
</dbReference>
<proteinExistence type="predicted"/>
<organism evidence="1 2">
    <name type="scientific">Mycobacterium simiae</name>
    <name type="common">Mycobacterium habana</name>
    <dbReference type="NCBI Taxonomy" id="1784"/>
    <lineage>
        <taxon>Bacteria</taxon>
        <taxon>Bacillati</taxon>
        <taxon>Actinomycetota</taxon>
        <taxon>Actinomycetes</taxon>
        <taxon>Mycobacteriales</taxon>
        <taxon>Mycobacteriaceae</taxon>
        <taxon>Mycobacterium</taxon>
        <taxon>Mycobacterium simiae complex</taxon>
    </lineage>
</organism>
<protein>
    <submittedName>
        <fullName evidence="1">Uncharacterized protein</fullName>
    </submittedName>
</protein>
<comment type="caution">
    <text evidence="1">The sequence shown here is derived from an EMBL/GenBank/DDBJ whole genome shotgun (WGS) entry which is preliminary data.</text>
</comment>
<evidence type="ECO:0000313" key="1">
    <source>
        <dbReference type="EMBL" id="KAA1248490.1"/>
    </source>
</evidence>